<evidence type="ECO:0000313" key="4">
    <source>
        <dbReference type="Proteomes" id="UP000250443"/>
    </source>
</evidence>
<evidence type="ECO:0000313" key="2">
    <source>
        <dbReference type="EMBL" id="MBH3438358.1"/>
    </source>
</evidence>
<dbReference type="Proteomes" id="UP000638986">
    <property type="component" value="Unassembled WGS sequence"/>
</dbReference>
<dbReference type="RefSeq" id="WP_010798935.1">
    <property type="nucleotide sequence ID" value="NZ_CP044085.1"/>
</dbReference>
<accession>A0A2X2FCF3</accession>
<dbReference type="GeneID" id="300268087"/>
<dbReference type="AlphaFoldDB" id="A0A2X2FCF3"/>
<dbReference type="EMBL" id="UAUF01000015">
    <property type="protein sequence ID" value="SPZ16460.1"/>
    <property type="molecule type" value="Genomic_DNA"/>
</dbReference>
<gene>
    <name evidence="2" type="ORF">I5Q09_06640</name>
    <name evidence="1" type="ORF">IRZ65_11980</name>
    <name evidence="3" type="ORF">NCTC11842_05493</name>
</gene>
<evidence type="ECO:0000313" key="6">
    <source>
        <dbReference type="Proteomes" id="UP000638986"/>
    </source>
</evidence>
<organism evidence="3 4">
    <name type="scientific">Pseudomonas luteola</name>
    <dbReference type="NCBI Taxonomy" id="47886"/>
    <lineage>
        <taxon>Bacteria</taxon>
        <taxon>Pseudomonadati</taxon>
        <taxon>Pseudomonadota</taxon>
        <taxon>Gammaproteobacteria</taxon>
        <taxon>Pseudomonadales</taxon>
        <taxon>Pseudomonadaceae</taxon>
        <taxon>Pseudomonas</taxon>
    </lineage>
</organism>
<keyword evidence="5" id="KW-1185">Reference proteome</keyword>
<proteinExistence type="predicted"/>
<evidence type="ECO:0000313" key="1">
    <source>
        <dbReference type="EMBL" id="MBF8641403.1"/>
    </source>
</evidence>
<evidence type="ECO:0000313" key="5">
    <source>
        <dbReference type="Proteomes" id="UP000626180"/>
    </source>
</evidence>
<dbReference type="Proteomes" id="UP000626180">
    <property type="component" value="Unassembled WGS sequence"/>
</dbReference>
<dbReference type="EMBL" id="JADMCD010000005">
    <property type="protein sequence ID" value="MBF8641403.1"/>
    <property type="molecule type" value="Genomic_DNA"/>
</dbReference>
<reference evidence="3 4" key="1">
    <citation type="submission" date="2018-06" db="EMBL/GenBank/DDBJ databases">
        <authorList>
            <consortium name="Pathogen Informatics"/>
            <person name="Doyle S."/>
        </authorList>
    </citation>
    <scope>NUCLEOTIDE SEQUENCE [LARGE SCALE GENOMIC DNA]</scope>
    <source>
        <strain evidence="3 4">NCTC11842</strain>
    </source>
</reference>
<dbReference type="Proteomes" id="UP000250443">
    <property type="component" value="Unassembled WGS sequence"/>
</dbReference>
<protein>
    <submittedName>
        <fullName evidence="3">Uncharacterized protein</fullName>
    </submittedName>
</protein>
<dbReference type="EMBL" id="JADTXM010000004">
    <property type="protein sequence ID" value="MBH3438358.1"/>
    <property type="molecule type" value="Genomic_DNA"/>
</dbReference>
<name>A0A2X2FCF3_PSELU</name>
<reference evidence="2 6" key="3">
    <citation type="submission" date="2020-11" db="EMBL/GenBank/DDBJ databases">
        <title>Enhanced detection system for hospital associated transmission using whole genome sequencing surveillance.</title>
        <authorList>
            <person name="Harrison L.H."/>
            <person name="Van Tyne D."/>
            <person name="Marsh J.W."/>
            <person name="Griffith M.P."/>
            <person name="Snyder D.J."/>
            <person name="Cooper V.S."/>
            <person name="Mustapha M."/>
        </authorList>
    </citation>
    <scope>NUCLEOTIDE SEQUENCE [LARGE SCALE GENOMIC DNA]</scope>
    <source>
        <strain evidence="2 6">PSB00013</strain>
    </source>
</reference>
<reference evidence="1 5" key="2">
    <citation type="submission" date="2020-10" db="EMBL/GenBank/DDBJ databases">
        <title>Genome sequences of Pseudomonas isolates.</title>
        <authorList>
            <person name="Wessels L."/>
            <person name="Reich F."/>
            <person name="Hammerl J."/>
        </authorList>
    </citation>
    <scope>NUCLEOTIDE SEQUENCE [LARGE SCALE GENOMIC DNA]</scope>
    <source>
        <strain evidence="1 5">20-MO00624-0</strain>
    </source>
</reference>
<evidence type="ECO:0000313" key="3">
    <source>
        <dbReference type="EMBL" id="SPZ16460.1"/>
    </source>
</evidence>
<sequence>MKQRTVQDEGNTTWTCVEAFSGGSQKTAKAAKSLTKDAEGNVTVVCTPSGGEQSVRVSLPEAWIDKTSDQALLDAIQSAKG</sequence>